<dbReference type="Gene3D" id="2.30.130.10">
    <property type="entry name" value="PUA domain"/>
    <property type="match status" value="1"/>
</dbReference>
<feature type="compositionally biased region" description="Basic and acidic residues" evidence="5">
    <location>
        <begin position="1902"/>
        <end position="1921"/>
    </location>
</feature>
<organism evidence="8 9">
    <name type="scientific">Enterococcus sulfureus ATCC 49903</name>
    <dbReference type="NCBI Taxonomy" id="1140003"/>
    <lineage>
        <taxon>Bacteria</taxon>
        <taxon>Bacillati</taxon>
        <taxon>Bacillota</taxon>
        <taxon>Bacilli</taxon>
        <taxon>Lactobacillales</taxon>
        <taxon>Enterococcaceae</taxon>
        <taxon>Enterococcus</taxon>
    </lineage>
</organism>
<evidence type="ECO:0000256" key="5">
    <source>
        <dbReference type="SAM" id="MobiDB-lite"/>
    </source>
</evidence>
<dbReference type="NCBIfam" id="NF033510">
    <property type="entry name" value="Ca_tandemer"/>
    <property type="match status" value="1"/>
</dbReference>
<dbReference type="EMBL" id="ASWO01000001">
    <property type="protein sequence ID" value="EOT87166.1"/>
    <property type="molecule type" value="Genomic_DNA"/>
</dbReference>
<keyword evidence="9" id="KW-1185">Reference proteome</keyword>
<dbReference type="PROSITE" id="PS50847">
    <property type="entry name" value="GRAM_POS_ANCHORING"/>
    <property type="match status" value="1"/>
</dbReference>
<feature type="compositionally biased region" description="Basic and acidic residues" evidence="5">
    <location>
        <begin position="1652"/>
        <end position="1662"/>
    </location>
</feature>
<reference evidence="8 9" key="1">
    <citation type="submission" date="2013-03" db="EMBL/GenBank/DDBJ databases">
        <title>The Genome Sequence of Enterococcus sulfureus ATCC_49903 (PacBio/Illumina hybrid assembly).</title>
        <authorList>
            <consortium name="The Broad Institute Genomics Platform"/>
            <consortium name="The Broad Institute Genome Sequencing Center for Infectious Disease"/>
            <person name="Earl A."/>
            <person name="Russ C."/>
            <person name="Gilmore M."/>
            <person name="Surin D."/>
            <person name="Walker B."/>
            <person name="Young S."/>
            <person name="Zeng Q."/>
            <person name="Gargeya S."/>
            <person name="Fitzgerald M."/>
            <person name="Haas B."/>
            <person name="Abouelleil A."/>
            <person name="Allen A.W."/>
            <person name="Alvarado L."/>
            <person name="Arachchi H.M."/>
            <person name="Berlin A.M."/>
            <person name="Chapman S.B."/>
            <person name="Gainer-Dewar J."/>
            <person name="Goldberg J."/>
            <person name="Griggs A."/>
            <person name="Gujja S."/>
            <person name="Hansen M."/>
            <person name="Howarth C."/>
            <person name="Imamovic A."/>
            <person name="Ireland A."/>
            <person name="Larimer J."/>
            <person name="McCowan C."/>
            <person name="Murphy C."/>
            <person name="Pearson M."/>
            <person name="Poon T.W."/>
            <person name="Priest M."/>
            <person name="Roberts A."/>
            <person name="Saif S."/>
            <person name="Shea T."/>
            <person name="Sisk P."/>
            <person name="Sykes S."/>
            <person name="Wortman J."/>
            <person name="Nusbaum C."/>
            <person name="Birren B."/>
        </authorList>
    </citation>
    <scope>NUCLEOTIDE SEQUENCE [LARGE SCALE GENOMIC DNA]</scope>
    <source>
        <strain evidence="8 9">ATCC 49903</strain>
    </source>
</reference>
<feature type="region of interest" description="Disordered" evidence="5">
    <location>
        <begin position="1626"/>
        <end position="1662"/>
    </location>
</feature>
<evidence type="ECO:0000313" key="9">
    <source>
        <dbReference type="Proteomes" id="UP000015961"/>
    </source>
</evidence>
<dbReference type="Proteomes" id="UP000015961">
    <property type="component" value="Unassembled WGS sequence"/>
</dbReference>
<dbReference type="Pfam" id="PF18483">
    <property type="entry name" value="Lectin_L-type_dom"/>
    <property type="match status" value="1"/>
</dbReference>
<feature type="region of interest" description="Disordered" evidence="5">
    <location>
        <begin position="2834"/>
        <end position="2870"/>
    </location>
</feature>
<feature type="compositionally biased region" description="Basic and acidic residues" evidence="5">
    <location>
        <begin position="1484"/>
        <end position="1494"/>
    </location>
</feature>
<feature type="compositionally biased region" description="Basic and acidic residues" evidence="5">
    <location>
        <begin position="1626"/>
        <end position="1637"/>
    </location>
</feature>
<feature type="region of interest" description="Disordered" evidence="5">
    <location>
        <begin position="1459"/>
        <end position="1494"/>
    </location>
</feature>
<feature type="compositionally biased region" description="Basic and acidic residues" evidence="5">
    <location>
        <begin position="1400"/>
        <end position="1410"/>
    </location>
</feature>
<dbReference type="InterPro" id="IPR013320">
    <property type="entry name" value="ConA-like_dom_sf"/>
</dbReference>
<feature type="compositionally biased region" description="Polar residues" evidence="5">
    <location>
        <begin position="928"/>
        <end position="943"/>
    </location>
</feature>
<dbReference type="Pfam" id="PF17936">
    <property type="entry name" value="Big_6"/>
    <property type="match status" value="26"/>
</dbReference>
<feature type="region of interest" description="Disordered" evidence="5">
    <location>
        <begin position="1517"/>
        <end position="1564"/>
    </location>
</feature>
<dbReference type="Gene3D" id="2.60.120.200">
    <property type="match status" value="1"/>
</dbReference>
<evidence type="ECO:0000256" key="6">
    <source>
        <dbReference type="SAM" id="Phobius"/>
    </source>
</evidence>
<accession>S0PFG1</accession>
<feature type="compositionally biased region" description="Polar residues" evidence="5">
    <location>
        <begin position="1519"/>
        <end position="1533"/>
    </location>
</feature>
<dbReference type="InterPro" id="IPR041498">
    <property type="entry name" value="Big_6"/>
</dbReference>
<feature type="region of interest" description="Disordered" evidence="5">
    <location>
        <begin position="2061"/>
        <end position="2083"/>
    </location>
</feature>
<dbReference type="PATRIC" id="fig|1140003.3.peg.222"/>
<dbReference type="InterPro" id="IPR013783">
    <property type="entry name" value="Ig-like_fold"/>
</dbReference>
<dbReference type="OrthoDB" id="2339326at2"/>
<evidence type="ECO:0000256" key="4">
    <source>
        <dbReference type="ARBA" id="ARBA00023088"/>
    </source>
</evidence>
<feature type="compositionally biased region" description="Low complexity" evidence="5">
    <location>
        <begin position="1768"/>
        <end position="1785"/>
    </location>
</feature>
<feature type="compositionally biased region" description="Polar residues" evidence="5">
    <location>
        <begin position="1880"/>
        <end position="1894"/>
    </location>
</feature>
<feature type="region of interest" description="Disordered" evidence="5">
    <location>
        <begin position="919"/>
        <end position="943"/>
    </location>
</feature>
<keyword evidence="3" id="KW-0732">Signal</keyword>
<feature type="compositionally biased region" description="Polar residues" evidence="5">
    <location>
        <begin position="1684"/>
        <end position="1703"/>
    </location>
</feature>
<keyword evidence="6" id="KW-1133">Transmembrane helix</keyword>
<comment type="caution">
    <text evidence="8">The sequence shown here is derived from an EMBL/GenBank/DDBJ whole genome shotgun (WGS) entry which is preliminary data.</text>
</comment>
<feature type="region of interest" description="Disordered" evidence="5">
    <location>
        <begin position="2116"/>
        <end position="2163"/>
    </location>
</feature>
<sequence length="2904" mass="299992">MKKNKLGVIIATTVMLGGITLDLSMTPYKIVTNGERYITAYAADNVQKTVTEPVKISEMLTNIGDSKPLTDPTNDPDAKSEYRLTENLDQQGGAIVYRDPISLEHPFTVKARINTGPKADNQGGGDGIALVFARGPLFSKSESELAASSLSKGEGMGLDKRDGIDNFTGFVGFKVDTYHNSADYNPASKAYGSIIRNNDAGEVRNFDNRTEGTKSGTTFPADVSRPLDMYRDILFSYTVEDQTDADGNVTKLKTLTITYDESNNQGFKTTWSINNKDLPAFFDNTDPVYFMASASTGGNKNPQSIEVDSLTYTQGFDRTKHQPTLNDTLVENTKTLSGTGIPGDDIVIYGSGVDADGKKEVLGRTTVKEDGTYSFGGDGEPELSRPLVKDEKITAVAVSKPDEVTGKITESDPATQTVKAYNPADHAIALTQPKNTDTSVSGTGTPGDTIVLKDANGDTIGTTVVKADGTYTIDNLSRPLIADETLTATPMTGTNAGTPVDTTVAFDKASHVATIGDTKEGATSVTGTGVKGDTITLKDADGNTLGTTVVKDDGTYTIDKLTRPLNVDEKITATPTTEVTQLDGTVVKETGTPGDTTVQYDKAQHEVTIDPLAEGATQLTGTGTAGDVITVTNGSVTKTTTVNPDGTYTIPLDTPVVLDEKWTATPTTNGTHKGDEAGQTVAYDSGQHIVTVNKPVEGTNKVTGTGTPGDTVTVTDAAGNVLGEGKVAEDGTYSVTTNRELTAKDGVIVTPTTQTSEGEKTGIASEKTVGYVESLHNVTIDQPKEKTTVVTGTGKNGDTVEIKDSEGKVLGSAVVVEGTYTVSTNRPLKADEKLTATPVTTVLTPDLKSETTQAGKSEETTVLYDATKHTVQPNTPTDMVQEVTGKGTPGDTITVTDKNGTELGTGFVDDQGNFVVETNRPLDPGETLQVTPSTGENKGTATPTTVEYDEDAHKVKANTPVDTKPEVTGTGVAGDTVTVLDKDGKEIGTGKVDSEGNFAVTTTRPLVPGEDLTLVPSTGSNKGTPTATTVDYDKAGHTVTPNTPVDTKPEVTGTGIVGDTVTVTDKAGKEIGTGTVDTDGNFAITTTRPLVPGENLTVTPSTDGNIGTAAPTTVTYDKDGHKVTADTPNDMTPEVTGKGVPGDTVTVTDKDGKEIGTGTVDTDGNFVVETTRPLVPGEELTVTPSTGDNTGTPTNTTVSYDKDGHKATPNTPVDTKPEVTGKGVAGDTITVTDKDGKEIGTGTVDKDGNFVVETTRPLVPGESLTVTPSTGDNVATPTDTTVDYDKAGHTPTVETPVDTKPEVTGTGVAGDTIIVTDKDGKEIGTGTVDKDGNYAIETTRPLVPGENLTVTPKTGDNTGTPADTTVSYDKDGHKVTPETPKEGDTAVSGTGTPGDTVVVTDKDGNKLGEGVVDKDGNFTVDLDREVKPGEDLTLTPNTGDNKGTPTTVEADYDKAAHKVTPNTPVDTKPEVTGKGVAGDTVTVTDKDGKEIGTGTVDKDGNFVVETTRPLVPGEKLVVTPSTGDNIGTPTDTTVDYDEAGHKPTVNAPTDTKPEVTGTGTPGDAIVVTDKDGKEIGTGTVDKDGNYTVETTRPLVPGEELVVTPNTGDNKGTPTDITVSYDKDAHKPTVETPVDTKPEVTGSGTPGDTIVVTDKDGKEIGTGTVDKDGNYIVETTRPLVPGENLTVTPNTGDNKGTPTDTTVSYDKDGHKVTPEAPKEGDTSVSGTGTPGDKVVVTDKDGNKLGEGIVDKDGNVTVDLDREVKPGEELTLTPNTGTNVGTPTTTTPKYDQDTHKPTVETPVDTKPEVTGTGVPGDTIVVTDKDGKEIGTGTVDKDGNYAITTTRPLVPGEELVVTPNTGDNKGTPTDTTVSYDPDGHKVTPTTPTEGDTSVSGTGTPGDKVVVTDKDGNKLGEGTVDKDGNFTVDLDREVKPGEALTVTPNTGDNKGPAATVVADEKPATYNPNDHKVTPTTPTEGDTSVSGTGTPGDTVVVTDKDGNKLGEGTVDKDGNFTVDLGREVKPGEALTVTPSTGDNKGPAATVVANEKPATYNPAEHVISATKPTEGDTSVSGTGTPGDTVTVTDKAGTVIGSGTVNPDGSFTIPVNRPLVKDEVVTLTPSTGDNKGTPTNEIVNGKSTPVEPAHKATVAKPTEGDTSVSGTGTPGDTVIIKDAAGNQIGKGTVDANGNYTAPVSRPLVADELISVTPMTGEKAGTTTKEIVDKKAAPVEEAHKVAVVKPTEGDTSVSGTGVPGDKVVITDANGNQLGSGVVDANGNYTVPVSRPLVKNEGIIVTPMTGEQAGIATKEIVDEKATTPEAHKVAVVKPIEGDTSVRGTGVPGDKVVITDANGNQLGSGVVDANGNYTVPVSRPLTANEMIVVTPMTGEQAGIATKEIVDEKAKPVEEAHKVVVDKPIENDTEVTGTGTPGDTVVVTDANGKQIGTGTVDANGNYSVSVRPLVKDEIINVTPVTNGQAGITTKEIVEEESAPVDVADQLTIEKPLEGATTVSGTGIPEDTIVITDAKGNQLGTAVVDADGNYTVSVNRPLIANETITATAVTDGKAGESIDEIVQEKTYNTNDHKVTPTTPVAGDKVVTGTGTPGDNVTVTDKDGNKLGEGTVDKDGNFTVELDREVKPGEELTITPSTGDNKGPVANVTVKDTTPEYNAADHKVTPTTPVAGDKVVTGKGTPGDNVTVTDKDGNKLGEGTVDKDGNFTVELDREVKTGEELAITPSTGDNKGPVANVTVKAAQDDSLTVKKPVTGDTSISGTGKPGTTIIVIDKTGTTLGTGTVDTKGQFVINLNRPLTLGEEITISSNDGEQQKVTVGSKLSGTGFGHLTNTGSGTSTNSNPFASGSSTGYKPSTTSYKSLPSTNEKVSIGTTIAGAFAVLSSFALAIFSRNKRKE</sequence>
<feature type="region of interest" description="Disordered" evidence="5">
    <location>
        <begin position="1958"/>
        <end position="2006"/>
    </location>
</feature>
<feature type="region of interest" description="Disordered" evidence="5">
    <location>
        <begin position="1345"/>
        <end position="1410"/>
    </location>
</feature>
<dbReference type="InterPro" id="IPR036974">
    <property type="entry name" value="PUA_sf"/>
</dbReference>
<keyword evidence="2" id="KW-0964">Secreted</keyword>
<dbReference type="GO" id="GO:0003723">
    <property type="term" value="F:RNA binding"/>
    <property type="evidence" value="ECO:0007669"/>
    <property type="project" value="InterPro"/>
</dbReference>
<dbReference type="SUPFAM" id="SSF49899">
    <property type="entry name" value="Concanavalin A-like lectins/glucanases"/>
    <property type="match status" value="1"/>
</dbReference>
<feature type="region of interest" description="Disordered" evidence="5">
    <location>
        <begin position="1680"/>
        <end position="1739"/>
    </location>
</feature>
<keyword evidence="4" id="KW-0572">Peptidoglycan-anchor</keyword>
<feature type="compositionally biased region" description="Polar residues" evidence="5">
    <location>
        <begin position="1264"/>
        <end position="1281"/>
    </location>
</feature>
<protein>
    <recommendedName>
        <fullName evidence="7">Gram-positive cocci surface proteins LPxTG domain-containing protein</fullName>
    </recommendedName>
</protein>
<dbReference type="Pfam" id="PF00746">
    <property type="entry name" value="Gram_pos_anchor"/>
    <property type="match status" value="1"/>
</dbReference>
<feature type="compositionally biased region" description="Basic and acidic residues" evidence="5">
    <location>
        <begin position="1993"/>
        <end position="2006"/>
    </location>
</feature>
<feature type="compositionally biased region" description="Polar residues" evidence="5">
    <location>
        <begin position="1348"/>
        <end position="1367"/>
    </location>
</feature>
<feature type="compositionally biased region" description="Polar residues" evidence="5">
    <location>
        <begin position="2116"/>
        <end position="2136"/>
    </location>
</feature>
<dbReference type="RefSeq" id="WP_016184718.1">
    <property type="nucleotide sequence ID" value="NZ_ASWO01000001.1"/>
</dbReference>
<dbReference type="Gene3D" id="2.60.40.10">
    <property type="entry name" value="Immunoglobulins"/>
    <property type="match status" value="22"/>
</dbReference>
<feature type="compositionally biased region" description="Low complexity" evidence="5">
    <location>
        <begin position="1183"/>
        <end position="1197"/>
    </location>
</feature>
<feature type="compositionally biased region" description="Low complexity" evidence="5">
    <location>
        <begin position="1387"/>
        <end position="1399"/>
    </location>
</feature>
<feature type="domain" description="Gram-positive cocci surface proteins LPxTG" evidence="7">
    <location>
        <begin position="2869"/>
        <end position="2904"/>
    </location>
</feature>
<evidence type="ECO:0000256" key="3">
    <source>
        <dbReference type="ARBA" id="ARBA00022729"/>
    </source>
</evidence>
<dbReference type="eggNOG" id="COG2885">
    <property type="taxonomic scope" value="Bacteria"/>
</dbReference>
<feature type="region of interest" description="Disordered" evidence="5">
    <location>
        <begin position="1178"/>
        <end position="1226"/>
    </location>
</feature>
<dbReference type="InterPro" id="IPR019931">
    <property type="entry name" value="LPXTG_anchor"/>
</dbReference>
<feature type="compositionally biased region" description="Basic and acidic residues" evidence="5">
    <location>
        <begin position="1704"/>
        <end position="1720"/>
    </location>
</feature>
<proteinExistence type="predicted"/>
<dbReference type="eggNOG" id="COG3209">
    <property type="taxonomic scope" value="Bacteria"/>
</dbReference>
<feature type="compositionally biased region" description="Basic and acidic residues" evidence="5">
    <location>
        <begin position="1788"/>
        <end position="1805"/>
    </location>
</feature>
<feature type="compositionally biased region" description="Polar residues" evidence="5">
    <location>
        <begin position="1855"/>
        <end position="1871"/>
    </location>
</feature>
<evidence type="ECO:0000313" key="8">
    <source>
        <dbReference type="EMBL" id="EOT87166.1"/>
    </source>
</evidence>
<keyword evidence="6" id="KW-0472">Membrane</keyword>
<feature type="compositionally biased region" description="Polar residues" evidence="5">
    <location>
        <begin position="1015"/>
        <end position="1029"/>
    </location>
</feature>
<keyword evidence="1" id="KW-0134">Cell wall</keyword>
<feature type="region of interest" description="Disordered" evidence="5">
    <location>
        <begin position="1851"/>
        <end position="1921"/>
    </location>
</feature>
<evidence type="ECO:0000256" key="1">
    <source>
        <dbReference type="ARBA" id="ARBA00022512"/>
    </source>
</evidence>
<name>S0PFG1_9ENTE</name>
<feature type="region of interest" description="Disordered" evidence="5">
    <location>
        <begin position="1093"/>
        <end position="1164"/>
    </location>
</feature>
<feature type="region of interest" description="Disordered" evidence="5">
    <location>
        <begin position="2578"/>
        <end position="2603"/>
    </location>
</feature>
<feature type="compositionally biased region" description="Polar residues" evidence="5">
    <location>
        <begin position="1096"/>
        <end position="1115"/>
    </location>
</feature>
<dbReference type="eggNOG" id="COG5492">
    <property type="taxonomic scope" value="Bacteria"/>
</dbReference>
<feature type="compositionally biased region" description="Basic and acidic residues" evidence="5">
    <location>
        <begin position="1958"/>
        <end position="1968"/>
    </location>
</feature>
<feature type="compositionally biased region" description="Low complexity" evidence="5">
    <location>
        <begin position="2838"/>
        <end position="2849"/>
    </location>
</feature>
<feature type="compositionally biased region" description="Basic and acidic residues" evidence="5">
    <location>
        <begin position="1368"/>
        <end position="1384"/>
    </location>
</feature>
<evidence type="ECO:0000259" key="7">
    <source>
        <dbReference type="PROSITE" id="PS50847"/>
    </source>
</evidence>
<gene>
    <name evidence="8" type="ORF">I573_00222</name>
</gene>
<feature type="compositionally biased region" description="Low complexity" evidence="5">
    <location>
        <begin position="1976"/>
        <end position="1992"/>
    </location>
</feature>
<dbReference type="NCBIfam" id="TIGR01167">
    <property type="entry name" value="LPXTG_anchor"/>
    <property type="match status" value="1"/>
</dbReference>
<feature type="compositionally biased region" description="Polar residues" evidence="5">
    <location>
        <begin position="2850"/>
        <end position="2870"/>
    </location>
</feature>
<feature type="compositionally biased region" description="Low complexity" evidence="5">
    <location>
        <begin position="2065"/>
        <end position="2083"/>
    </location>
</feature>
<dbReference type="STRING" id="1140003.OMY_00227"/>
<feature type="transmembrane region" description="Helical" evidence="6">
    <location>
        <begin position="2876"/>
        <end position="2897"/>
    </location>
</feature>
<feature type="region of interest" description="Disordered" evidence="5">
    <location>
        <begin position="1009"/>
        <end position="1056"/>
    </location>
</feature>
<keyword evidence="6" id="KW-0812">Transmembrane</keyword>
<evidence type="ECO:0000256" key="2">
    <source>
        <dbReference type="ARBA" id="ARBA00022525"/>
    </source>
</evidence>
<feature type="region of interest" description="Disordered" evidence="5">
    <location>
        <begin position="1767"/>
        <end position="1822"/>
    </location>
</feature>
<feature type="region of interest" description="Disordered" evidence="5">
    <location>
        <begin position="1261"/>
        <end position="1306"/>
    </location>
</feature>